<dbReference type="OrthoDB" id="5408250at2759"/>
<evidence type="ECO:0000256" key="1">
    <source>
        <dbReference type="SAM" id="MobiDB-lite"/>
    </source>
</evidence>
<sequence length="189" mass="20791">MSSPLLEVPAIIQTRSRFVSAPASLPSRGAQQEPVNTPTSHHTPPMPPFNMNRYQPMETTATPEALRRMQLQAVNLSPPAASRTESTMPSEAAGSPEPLVVPLEAMRFLIKDLASRALKEGYRQPMNFHEDDGGDAGSDPWSHSVQLSRYTFTGVFAPADPEDPVQWVTNNEGILTTLCFQIPEASRYM</sequence>
<keyword evidence="3" id="KW-1185">Reference proteome</keyword>
<name>W7I6D7_9PEZI</name>
<evidence type="ECO:0000313" key="3">
    <source>
        <dbReference type="Proteomes" id="UP000024837"/>
    </source>
</evidence>
<accession>W7I6D7</accession>
<proteinExistence type="predicted"/>
<dbReference type="Proteomes" id="UP000024837">
    <property type="component" value="Unassembled WGS sequence"/>
</dbReference>
<dbReference type="HOGENOM" id="CLU_1434421_0_0_1"/>
<reference evidence="2 3" key="1">
    <citation type="submission" date="2013-05" db="EMBL/GenBank/DDBJ databases">
        <title>Drechslerella stenobrocha genome reveals carnivorous origination and mechanical trapping mechanism of predatory fungi.</title>
        <authorList>
            <person name="Liu X."/>
            <person name="Zhang W."/>
            <person name="Liu K."/>
        </authorList>
    </citation>
    <scope>NUCLEOTIDE SEQUENCE [LARGE SCALE GENOMIC DNA]</scope>
    <source>
        <strain evidence="2 3">248</strain>
    </source>
</reference>
<gene>
    <name evidence="2" type="ORF">DRE_02943</name>
</gene>
<evidence type="ECO:0000313" key="2">
    <source>
        <dbReference type="EMBL" id="EWC47743.1"/>
    </source>
</evidence>
<dbReference type="EMBL" id="KI966408">
    <property type="protein sequence ID" value="EWC47743.1"/>
    <property type="molecule type" value="Genomic_DNA"/>
</dbReference>
<organism evidence="2 3">
    <name type="scientific">Drechslerella stenobrocha 248</name>
    <dbReference type="NCBI Taxonomy" id="1043628"/>
    <lineage>
        <taxon>Eukaryota</taxon>
        <taxon>Fungi</taxon>
        <taxon>Dikarya</taxon>
        <taxon>Ascomycota</taxon>
        <taxon>Pezizomycotina</taxon>
        <taxon>Orbiliomycetes</taxon>
        <taxon>Orbiliales</taxon>
        <taxon>Orbiliaceae</taxon>
        <taxon>Drechslerella</taxon>
    </lineage>
</organism>
<protein>
    <submittedName>
        <fullName evidence="2">Uncharacterized protein</fullName>
    </submittedName>
</protein>
<feature type="region of interest" description="Disordered" evidence="1">
    <location>
        <begin position="22"/>
        <end position="49"/>
    </location>
</feature>
<dbReference type="AlphaFoldDB" id="W7I6D7"/>